<proteinExistence type="predicted"/>
<gene>
    <name evidence="1" type="ORF">C8A00DRAFT_32755</name>
</gene>
<reference evidence="1" key="2">
    <citation type="submission" date="2023-05" db="EMBL/GenBank/DDBJ databases">
        <authorList>
            <consortium name="Lawrence Berkeley National Laboratory"/>
            <person name="Steindorff A."/>
            <person name="Hensen N."/>
            <person name="Bonometti L."/>
            <person name="Westerberg I."/>
            <person name="Brannstrom I.O."/>
            <person name="Guillou S."/>
            <person name="Cros-Aarteil S."/>
            <person name="Calhoun S."/>
            <person name="Haridas S."/>
            <person name="Kuo A."/>
            <person name="Mondo S."/>
            <person name="Pangilinan J."/>
            <person name="Riley R."/>
            <person name="Labutti K."/>
            <person name="Andreopoulos B."/>
            <person name="Lipzen A."/>
            <person name="Chen C."/>
            <person name="Yanf M."/>
            <person name="Daum C."/>
            <person name="Ng V."/>
            <person name="Clum A."/>
            <person name="Ohm R."/>
            <person name="Martin F."/>
            <person name="Silar P."/>
            <person name="Natvig D."/>
            <person name="Lalanne C."/>
            <person name="Gautier V."/>
            <person name="Ament-Velasquez S.L."/>
            <person name="Kruys A."/>
            <person name="Hutchinson M.I."/>
            <person name="Powell A.J."/>
            <person name="Barry K."/>
            <person name="Miller A.N."/>
            <person name="Grigoriev I.V."/>
            <person name="Debuchy R."/>
            <person name="Gladieux P."/>
            <person name="Thoren M.H."/>
            <person name="Johannesson H."/>
        </authorList>
    </citation>
    <scope>NUCLEOTIDE SEQUENCE</scope>
    <source>
        <strain evidence="1">CBS 538.74</strain>
    </source>
</reference>
<protein>
    <submittedName>
        <fullName evidence="1">Uncharacterized protein</fullName>
    </submittedName>
</protein>
<reference evidence="1" key="1">
    <citation type="journal article" date="2023" name="Mol. Phylogenet. Evol.">
        <title>Genome-scale phylogeny and comparative genomics of the fungal order Sordariales.</title>
        <authorList>
            <person name="Hensen N."/>
            <person name="Bonometti L."/>
            <person name="Westerberg I."/>
            <person name="Brannstrom I.O."/>
            <person name="Guillou S."/>
            <person name="Cros-Aarteil S."/>
            <person name="Calhoun S."/>
            <person name="Haridas S."/>
            <person name="Kuo A."/>
            <person name="Mondo S."/>
            <person name="Pangilinan J."/>
            <person name="Riley R."/>
            <person name="LaButti K."/>
            <person name="Andreopoulos B."/>
            <person name="Lipzen A."/>
            <person name="Chen C."/>
            <person name="Yan M."/>
            <person name="Daum C."/>
            <person name="Ng V."/>
            <person name="Clum A."/>
            <person name="Steindorff A."/>
            <person name="Ohm R.A."/>
            <person name="Martin F."/>
            <person name="Silar P."/>
            <person name="Natvig D.O."/>
            <person name="Lalanne C."/>
            <person name="Gautier V."/>
            <person name="Ament-Velasquez S.L."/>
            <person name="Kruys A."/>
            <person name="Hutchinson M.I."/>
            <person name="Powell A.J."/>
            <person name="Barry K."/>
            <person name="Miller A.N."/>
            <person name="Grigoriev I.V."/>
            <person name="Debuchy R."/>
            <person name="Gladieux P."/>
            <person name="Hiltunen Thoren M."/>
            <person name="Johannesson H."/>
        </authorList>
    </citation>
    <scope>NUCLEOTIDE SEQUENCE</scope>
    <source>
        <strain evidence="1">CBS 538.74</strain>
    </source>
</reference>
<evidence type="ECO:0000313" key="2">
    <source>
        <dbReference type="Proteomes" id="UP001302745"/>
    </source>
</evidence>
<dbReference type="Proteomes" id="UP001302745">
    <property type="component" value="Unassembled WGS sequence"/>
</dbReference>
<dbReference type="EMBL" id="MU856911">
    <property type="protein sequence ID" value="KAK4154474.1"/>
    <property type="molecule type" value="Genomic_DNA"/>
</dbReference>
<evidence type="ECO:0000313" key="1">
    <source>
        <dbReference type="EMBL" id="KAK4154474.1"/>
    </source>
</evidence>
<dbReference type="AlphaFoldDB" id="A0AAN6VNM2"/>
<name>A0AAN6VNM2_9PEZI</name>
<sequence>MLVAPTDDSAQRALAAEEQYARVLDLAKSKRLSPLKWYKMWHGAYQQALAHQLDTVKGTAASKRFLNAVAEQVAPRWAELELYDIIRRSVLGKTPLTLDQLGRILEAFLQENVSRATRGQPAIFARWDSQPRR</sequence>
<comment type="caution">
    <text evidence="1">The sequence shown here is derived from an EMBL/GenBank/DDBJ whole genome shotgun (WGS) entry which is preliminary data.</text>
</comment>
<keyword evidence="2" id="KW-1185">Reference proteome</keyword>
<organism evidence="1 2">
    <name type="scientific">Chaetomidium leptoderma</name>
    <dbReference type="NCBI Taxonomy" id="669021"/>
    <lineage>
        <taxon>Eukaryota</taxon>
        <taxon>Fungi</taxon>
        <taxon>Dikarya</taxon>
        <taxon>Ascomycota</taxon>
        <taxon>Pezizomycotina</taxon>
        <taxon>Sordariomycetes</taxon>
        <taxon>Sordariomycetidae</taxon>
        <taxon>Sordariales</taxon>
        <taxon>Chaetomiaceae</taxon>
        <taxon>Chaetomidium</taxon>
    </lineage>
</organism>
<accession>A0AAN6VNM2</accession>